<evidence type="ECO:0000313" key="3">
    <source>
        <dbReference type="EMBL" id="CAF1065612.1"/>
    </source>
</evidence>
<feature type="transmembrane region" description="Helical" evidence="2">
    <location>
        <begin position="54"/>
        <end position="75"/>
    </location>
</feature>
<keyword evidence="2" id="KW-0472">Membrane</keyword>
<comment type="caution">
    <text evidence="3">The sequence shown here is derived from an EMBL/GenBank/DDBJ whole genome shotgun (WGS) entry which is preliminary data.</text>
</comment>
<organism evidence="3 6">
    <name type="scientific">Adineta steineri</name>
    <dbReference type="NCBI Taxonomy" id="433720"/>
    <lineage>
        <taxon>Eukaryota</taxon>
        <taxon>Metazoa</taxon>
        <taxon>Spiralia</taxon>
        <taxon>Gnathifera</taxon>
        <taxon>Rotifera</taxon>
        <taxon>Eurotatoria</taxon>
        <taxon>Bdelloidea</taxon>
        <taxon>Adinetida</taxon>
        <taxon>Adinetidae</taxon>
        <taxon>Adineta</taxon>
    </lineage>
</organism>
<feature type="transmembrane region" description="Helical" evidence="2">
    <location>
        <begin position="364"/>
        <end position="386"/>
    </location>
</feature>
<proteinExistence type="predicted"/>
<evidence type="ECO:0008006" key="7">
    <source>
        <dbReference type="Google" id="ProtNLM"/>
    </source>
</evidence>
<gene>
    <name evidence="3" type="ORF">BJG266_LOCUS19414</name>
    <name evidence="4" type="ORF">QVE165_LOCUS35736</name>
</gene>
<dbReference type="Proteomes" id="UP000663877">
    <property type="component" value="Unassembled WGS sequence"/>
</dbReference>
<keyword evidence="2" id="KW-1133">Transmembrane helix</keyword>
<dbReference type="PANTHER" id="PTHR21579:SF20">
    <property type="entry name" value="PROTEIN TINCAR"/>
    <property type="match status" value="1"/>
</dbReference>
<dbReference type="EMBL" id="CAJNOM010000350">
    <property type="protein sequence ID" value="CAF1382405.1"/>
    <property type="molecule type" value="Genomic_DNA"/>
</dbReference>
<protein>
    <recommendedName>
        <fullName evidence="7">Protein tincar-like</fullName>
    </recommendedName>
</protein>
<dbReference type="InterPro" id="IPR053291">
    <property type="entry name" value="Ommatidial_diff-associated"/>
</dbReference>
<evidence type="ECO:0000313" key="5">
    <source>
        <dbReference type="Proteomes" id="UP000663832"/>
    </source>
</evidence>
<feature type="transmembrane region" description="Helical" evidence="2">
    <location>
        <begin position="109"/>
        <end position="135"/>
    </location>
</feature>
<dbReference type="PANTHER" id="PTHR21579">
    <property type="entry name" value="PROTEIN TINCAR"/>
    <property type="match status" value="1"/>
</dbReference>
<reference evidence="3" key="1">
    <citation type="submission" date="2021-02" db="EMBL/GenBank/DDBJ databases">
        <authorList>
            <person name="Nowell W R."/>
        </authorList>
    </citation>
    <scope>NUCLEOTIDE SEQUENCE</scope>
</reference>
<feature type="transmembrane region" description="Helical" evidence="2">
    <location>
        <begin position="285"/>
        <end position="305"/>
    </location>
</feature>
<feature type="transmembrane region" description="Helical" evidence="2">
    <location>
        <begin position="326"/>
        <end position="344"/>
    </location>
</feature>
<feature type="transmembrane region" description="Helical" evidence="2">
    <location>
        <begin position="202"/>
        <end position="220"/>
    </location>
</feature>
<keyword evidence="5" id="KW-1185">Reference proteome</keyword>
<evidence type="ECO:0000256" key="2">
    <source>
        <dbReference type="SAM" id="Phobius"/>
    </source>
</evidence>
<dbReference type="AlphaFoldDB" id="A0A814LIF7"/>
<feature type="compositionally biased region" description="Acidic residues" evidence="1">
    <location>
        <begin position="486"/>
        <end position="509"/>
    </location>
</feature>
<feature type="region of interest" description="Disordered" evidence="1">
    <location>
        <begin position="474"/>
        <end position="510"/>
    </location>
</feature>
<sequence>MVRAKFISLSRIWYTIIVVIIHLILIYFGIKYCYFNDQLPWPRSSSSSPKYELLIQKICILTSLILLFIFIYPALFKIKNLSNDNQQLTIHDFNKNNSKNSKTSLCTSLWHHCFSLSSTLHLIMSFLIIISTVLIDAKQIMIGLKDSALLWRTDFDLLFDWSPSLSSSSSSLSSPIISSIKRLTLSNTTTITTLSQSFSIDFYSRLSLFNFLFASFICILREPYVFWSISKIFSIIYSFALALNVIQWCLMYSAFQLLIKNICFNTIESTQNIGYLLVHQPYTTFFLYLLLEFLIYISSLTFYYYGYNRFKYHENFNCKTSCYDRCSNYCPSLIAIIILLLYTSCKMPLVHDIFLLYIQTHLNLLFLTFIFEIIHVLLILVLWIYLTTKVDWNFKKIQKEQEFTAITNHGLTVKNTPVQTATAISLPDLNGNCSLVEKSSRRLSDNMYQKPYEKIRIFQSEIYYRNRPKNWSLPLNQQPTMMATFDDNDDEVEEEDDDDDDDDDDDENDIVLRSTSYPTNETQYRDAIRKTVTNLYKLPIMSKEIKLAKEISSQNNKNTDKTAPMPSIKRFPQEQVEAARLRGQQMIIQQKQQPKPSDYTQHHRSATLLVSQV</sequence>
<evidence type="ECO:0000313" key="6">
    <source>
        <dbReference type="Proteomes" id="UP000663877"/>
    </source>
</evidence>
<feature type="region of interest" description="Disordered" evidence="1">
    <location>
        <begin position="589"/>
        <end position="613"/>
    </location>
</feature>
<dbReference type="EMBL" id="CAJNOI010000104">
    <property type="protein sequence ID" value="CAF1065612.1"/>
    <property type="molecule type" value="Genomic_DNA"/>
</dbReference>
<feature type="transmembrane region" description="Helical" evidence="2">
    <location>
        <begin position="232"/>
        <end position="255"/>
    </location>
</feature>
<evidence type="ECO:0000256" key="1">
    <source>
        <dbReference type="SAM" id="MobiDB-lite"/>
    </source>
</evidence>
<feature type="transmembrane region" description="Helical" evidence="2">
    <location>
        <begin position="12"/>
        <end position="34"/>
    </location>
</feature>
<dbReference type="OrthoDB" id="10033661at2759"/>
<name>A0A814LIF7_9BILA</name>
<dbReference type="Proteomes" id="UP000663832">
    <property type="component" value="Unassembled WGS sequence"/>
</dbReference>
<keyword evidence="2" id="KW-0812">Transmembrane</keyword>
<accession>A0A814LIF7</accession>
<evidence type="ECO:0000313" key="4">
    <source>
        <dbReference type="EMBL" id="CAF1382405.1"/>
    </source>
</evidence>